<gene>
    <name evidence="3" type="ORF">ENO08_03235</name>
</gene>
<keyword evidence="2" id="KW-0378">Hydrolase</keyword>
<sequence length="612" mass="68092">MCGAFTLPPAGGLVKLILLFSRDGTVYDGRRVLIRGGAPLFRTGAIPREGGDGDMKHGTVWLALAATVAFGVLGCSKEKGMEMHVALDIAERLAVYAPFEIEVPHDLLDERDEETLRELYLAAKVMDEIFLRQVWDGNVALREKVLASGNRDLIAFFEINFGPWDRIGDNAPFIGQSEKPLGANFYPADMTKEEFEAWIEEHPEDRELFESEFTVIRRTDDGGLKAVPYSVEYAELLSLAAGHLERAADLGTNESLSNYLNLRAEAFRTDDYFESDMAWMDVEGNLLDVTIGPYEVYEDNLFNYKAAFEAFVCVRDPAESRKLDGLKGYLLELEGNLPIPDEHKNMDRGTDSPISVVDIVFTAGDTKAGAQTLAFNLPNDERVHEAKGSKKVMLRNMCRAKFEKILKPIAGEVLAPDMLPFVTFDAYFNHILLHEFSHGLGPGRITLPDGTETTSDKALKENHSVIEEAKADVVGQYNFYYLIGEGFYEDRLEMETAVTFLAGFFRSVRFGAESAHGRANMIAFNYLKEKGAYVRDGATGLWSVDLDRAKSAVGDLAAEILMLQAMGDYEGSSAFIERYGAMGEDVKESLGRLGEIPVDILPRFAIEKEFEE</sequence>
<organism evidence="3">
    <name type="scientific">Eiseniibacteriota bacterium</name>
    <dbReference type="NCBI Taxonomy" id="2212470"/>
    <lineage>
        <taxon>Bacteria</taxon>
        <taxon>Candidatus Eiseniibacteriota</taxon>
    </lineage>
</organism>
<dbReference type="PANTHER" id="PTHR23422:SF9">
    <property type="entry name" value="ZN-DEPENDENT HYDROLASE"/>
    <property type="match status" value="1"/>
</dbReference>
<dbReference type="InterPro" id="IPR039461">
    <property type="entry name" value="Peptidase_M49"/>
</dbReference>
<evidence type="ECO:0000256" key="2">
    <source>
        <dbReference type="ARBA" id="ARBA00022801"/>
    </source>
</evidence>
<reference evidence="3" key="1">
    <citation type="journal article" date="2020" name="mSystems">
        <title>Genome- and Community-Level Interaction Insights into Carbon Utilization and Element Cycling Functions of Hydrothermarchaeota in Hydrothermal Sediment.</title>
        <authorList>
            <person name="Zhou Z."/>
            <person name="Liu Y."/>
            <person name="Xu W."/>
            <person name="Pan J."/>
            <person name="Luo Z.H."/>
            <person name="Li M."/>
        </authorList>
    </citation>
    <scope>NUCLEOTIDE SEQUENCE [LARGE SCALE GENOMIC DNA]</scope>
    <source>
        <strain evidence="3">SpSt-1233</strain>
    </source>
</reference>
<name>A0A7V2AUF0_UNCEI</name>
<keyword evidence="1" id="KW-0479">Metal-binding</keyword>
<dbReference type="Gene3D" id="3.30.540.30">
    <property type="match status" value="1"/>
</dbReference>
<evidence type="ECO:0000256" key="1">
    <source>
        <dbReference type="ARBA" id="ARBA00022723"/>
    </source>
</evidence>
<dbReference type="EMBL" id="DSEC01000231">
    <property type="protein sequence ID" value="HER43452.1"/>
    <property type="molecule type" value="Genomic_DNA"/>
</dbReference>
<dbReference type="GO" id="GO:0046872">
    <property type="term" value="F:metal ion binding"/>
    <property type="evidence" value="ECO:0007669"/>
    <property type="project" value="UniProtKB-KW"/>
</dbReference>
<evidence type="ECO:0000313" key="3">
    <source>
        <dbReference type="EMBL" id="HER43452.1"/>
    </source>
</evidence>
<comment type="caution">
    <text evidence="3">The sequence shown here is derived from an EMBL/GenBank/DDBJ whole genome shotgun (WGS) entry which is preliminary data.</text>
</comment>
<dbReference type="AlphaFoldDB" id="A0A7V2AUF0"/>
<dbReference type="PANTHER" id="PTHR23422">
    <property type="entry name" value="DIPEPTIDYL PEPTIDASE III-RELATED"/>
    <property type="match status" value="1"/>
</dbReference>
<accession>A0A7V2AUF0</accession>
<protein>
    <submittedName>
        <fullName evidence="3">Peptidase</fullName>
    </submittedName>
</protein>
<dbReference type="Proteomes" id="UP000886069">
    <property type="component" value="Unassembled WGS sequence"/>
</dbReference>
<dbReference type="Pfam" id="PF03571">
    <property type="entry name" value="Peptidase_M49"/>
    <property type="match status" value="1"/>
</dbReference>
<dbReference type="GO" id="GO:0005737">
    <property type="term" value="C:cytoplasm"/>
    <property type="evidence" value="ECO:0007669"/>
    <property type="project" value="TreeGrafter"/>
</dbReference>
<dbReference type="GO" id="GO:0008239">
    <property type="term" value="F:dipeptidyl-peptidase activity"/>
    <property type="evidence" value="ECO:0007669"/>
    <property type="project" value="TreeGrafter"/>
</dbReference>
<proteinExistence type="predicted"/>